<evidence type="ECO:0000313" key="8">
    <source>
        <dbReference type="Proteomes" id="UP001596107"/>
    </source>
</evidence>
<dbReference type="InterPro" id="IPR013325">
    <property type="entry name" value="RNA_pol_sigma_r2"/>
</dbReference>
<dbReference type="InterPro" id="IPR036388">
    <property type="entry name" value="WH-like_DNA-bd_sf"/>
</dbReference>
<feature type="domain" description="RNA polymerase sigma factor 70 region 4 type 2" evidence="6">
    <location>
        <begin position="100"/>
        <end position="150"/>
    </location>
</feature>
<accession>A0ABW0TCS4</accession>
<proteinExistence type="inferred from homology"/>
<keyword evidence="2" id="KW-0805">Transcription regulation</keyword>
<reference evidence="8" key="1">
    <citation type="journal article" date="2019" name="Int. J. Syst. Evol. Microbiol.">
        <title>The Global Catalogue of Microorganisms (GCM) 10K type strain sequencing project: providing services to taxonomists for standard genome sequencing and annotation.</title>
        <authorList>
            <consortium name="The Broad Institute Genomics Platform"/>
            <consortium name="The Broad Institute Genome Sequencing Center for Infectious Disease"/>
            <person name="Wu L."/>
            <person name="Ma J."/>
        </authorList>
    </citation>
    <scope>NUCLEOTIDE SEQUENCE [LARGE SCALE GENOMIC DNA]</scope>
    <source>
        <strain evidence="8">JCM 3366</strain>
    </source>
</reference>
<dbReference type="Gene3D" id="1.10.10.10">
    <property type="entry name" value="Winged helix-like DNA-binding domain superfamily/Winged helix DNA-binding domain"/>
    <property type="match status" value="1"/>
</dbReference>
<sequence length="168" mass="19483">MGNLSQIELLLPELRAYARSICGPTESAEDLVHDAIERALRHATRPERVEELRPWMFRVIRNLQYDELRKRRVRREYIAVQKRLLDESDGTGSGGRDILIRLAFEKLPPEIREVLFLIDIMGFKYAEAAEVMNVPIGTVMSRVSRARKELLRRVNGDGQNEKRTKQTP</sequence>
<evidence type="ECO:0000256" key="2">
    <source>
        <dbReference type="ARBA" id="ARBA00023015"/>
    </source>
</evidence>
<dbReference type="Pfam" id="PF08281">
    <property type="entry name" value="Sigma70_r4_2"/>
    <property type="match status" value="1"/>
</dbReference>
<keyword evidence="4" id="KW-0804">Transcription</keyword>
<evidence type="ECO:0000259" key="5">
    <source>
        <dbReference type="Pfam" id="PF04542"/>
    </source>
</evidence>
<comment type="similarity">
    <text evidence="1">Belongs to the sigma-70 factor family. ECF subfamily.</text>
</comment>
<comment type="caution">
    <text evidence="7">The sequence shown here is derived from an EMBL/GenBank/DDBJ whole genome shotgun (WGS) entry which is preliminary data.</text>
</comment>
<dbReference type="Pfam" id="PF04542">
    <property type="entry name" value="Sigma70_r2"/>
    <property type="match status" value="1"/>
</dbReference>
<organism evidence="7 8">
    <name type="scientific">Nitratireductor kimnyeongensis</name>
    <dbReference type="NCBI Taxonomy" id="430679"/>
    <lineage>
        <taxon>Bacteria</taxon>
        <taxon>Pseudomonadati</taxon>
        <taxon>Pseudomonadota</taxon>
        <taxon>Alphaproteobacteria</taxon>
        <taxon>Hyphomicrobiales</taxon>
        <taxon>Phyllobacteriaceae</taxon>
        <taxon>Nitratireductor</taxon>
    </lineage>
</organism>
<dbReference type="InterPro" id="IPR007627">
    <property type="entry name" value="RNA_pol_sigma70_r2"/>
</dbReference>
<protein>
    <submittedName>
        <fullName evidence="7">RNA polymerase sigma factor</fullName>
    </submittedName>
</protein>
<evidence type="ECO:0000256" key="1">
    <source>
        <dbReference type="ARBA" id="ARBA00010641"/>
    </source>
</evidence>
<gene>
    <name evidence="7" type="ORF">ACFPOD_17720</name>
</gene>
<dbReference type="InterPro" id="IPR039425">
    <property type="entry name" value="RNA_pol_sigma-70-like"/>
</dbReference>
<dbReference type="Proteomes" id="UP001596107">
    <property type="component" value="Unassembled WGS sequence"/>
</dbReference>
<dbReference type="SUPFAM" id="SSF88946">
    <property type="entry name" value="Sigma2 domain of RNA polymerase sigma factors"/>
    <property type="match status" value="1"/>
</dbReference>
<evidence type="ECO:0000259" key="6">
    <source>
        <dbReference type="Pfam" id="PF08281"/>
    </source>
</evidence>
<feature type="domain" description="RNA polymerase sigma-70 region 2" evidence="5">
    <location>
        <begin position="8"/>
        <end position="72"/>
    </location>
</feature>
<dbReference type="Gene3D" id="1.10.1740.10">
    <property type="match status" value="1"/>
</dbReference>
<dbReference type="SUPFAM" id="SSF88659">
    <property type="entry name" value="Sigma3 and sigma4 domains of RNA polymerase sigma factors"/>
    <property type="match status" value="1"/>
</dbReference>
<dbReference type="NCBIfam" id="TIGR02937">
    <property type="entry name" value="sigma70-ECF"/>
    <property type="match status" value="1"/>
</dbReference>
<name>A0ABW0TCS4_9HYPH</name>
<dbReference type="RefSeq" id="WP_223022806.1">
    <property type="nucleotide sequence ID" value="NZ_CP078144.1"/>
</dbReference>
<dbReference type="EMBL" id="JBHSNB010000005">
    <property type="protein sequence ID" value="MFC5586957.1"/>
    <property type="molecule type" value="Genomic_DNA"/>
</dbReference>
<keyword evidence="3" id="KW-0731">Sigma factor</keyword>
<evidence type="ECO:0000313" key="7">
    <source>
        <dbReference type="EMBL" id="MFC5586957.1"/>
    </source>
</evidence>
<dbReference type="PANTHER" id="PTHR43133:SF25">
    <property type="entry name" value="RNA POLYMERASE SIGMA FACTOR RFAY-RELATED"/>
    <property type="match status" value="1"/>
</dbReference>
<dbReference type="InterPro" id="IPR013249">
    <property type="entry name" value="RNA_pol_sigma70_r4_t2"/>
</dbReference>
<dbReference type="PANTHER" id="PTHR43133">
    <property type="entry name" value="RNA POLYMERASE ECF-TYPE SIGMA FACTO"/>
    <property type="match status" value="1"/>
</dbReference>
<dbReference type="InterPro" id="IPR014284">
    <property type="entry name" value="RNA_pol_sigma-70_dom"/>
</dbReference>
<dbReference type="CDD" id="cd06171">
    <property type="entry name" value="Sigma70_r4"/>
    <property type="match status" value="1"/>
</dbReference>
<keyword evidence="8" id="KW-1185">Reference proteome</keyword>
<evidence type="ECO:0000256" key="3">
    <source>
        <dbReference type="ARBA" id="ARBA00023082"/>
    </source>
</evidence>
<evidence type="ECO:0000256" key="4">
    <source>
        <dbReference type="ARBA" id="ARBA00023163"/>
    </source>
</evidence>
<dbReference type="InterPro" id="IPR013324">
    <property type="entry name" value="RNA_pol_sigma_r3/r4-like"/>
</dbReference>